<proteinExistence type="predicted"/>
<reference evidence="2 3" key="1">
    <citation type="submission" date="2021-01" db="EMBL/GenBank/DDBJ databases">
        <title>Genomic Encyclopedia of Type Strains, Phase IV (KMG-IV): sequencing the most valuable type-strain genomes for metagenomic binning, comparative biology and taxonomic classification.</title>
        <authorList>
            <person name="Goeker M."/>
        </authorList>
    </citation>
    <scope>NUCLEOTIDE SEQUENCE [LARGE SCALE GENOMIC DNA]</scope>
    <source>
        <strain evidence="2 3">DSM 27382</strain>
    </source>
</reference>
<gene>
    <name evidence="2" type="ORF">JOC28_002059</name>
</gene>
<evidence type="ECO:0000256" key="1">
    <source>
        <dbReference type="SAM" id="Phobius"/>
    </source>
</evidence>
<feature type="transmembrane region" description="Helical" evidence="1">
    <location>
        <begin position="43"/>
        <end position="60"/>
    </location>
</feature>
<keyword evidence="1" id="KW-0472">Membrane</keyword>
<comment type="caution">
    <text evidence="2">The sequence shown here is derived from an EMBL/GenBank/DDBJ whole genome shotgun (WGS) entry which is preliminary data.</text>
</comment>
<keyword evidence="3" id="KW-1185">Reference proteome</keyword>
<dbReference type="RefSeq" id="WP_205010582.1">
    <property type="nucleotide sequence ID" value="NZ_JAFBEH010000073.1"/>
</dbReference>
<evidence type="ECO:0000313" key="2">
    <source>
        <dbReference type="EMBL" id="MBM7643748.1"/>
    </source>
</evidence>
<keyword evidence="1" id="KW-0812">Transmembrane</keyword>
<accession>A0ABS2PUX2</accession>
<dbReference type="Proteomes" id="UP000697472">
    <property type="component" value="Unassembled WGS sequence"/>
</dbReference>
<name>A0ABS2PUX2_9STRE</name>
<organism evidence="2 3">
    <name type="scientific">Streptococcus loxodontisalivarius</name>
    <dbReference type="NCBI Taxonomy" id="1349415"/>
    <lineage>
        <taxon>Bacteria</taxon>
        <taxon>Bacillati</taxon>
        <taxon>Bacillota</taxon>
        <taxon>Bacilli</taxon>
        <taxon>Lactobacillales</taxon>
        <taxon>Streptococcaceae</taxon>
        <taxon>Streptococcus</taxon>
    </lineage>
</organism>
<feature type="transmembrane region" description="Helical" evidence="1">
    <location>
        <begin position="120"/>
        <end position="138"/>
    </location>
</feature>
<evidence type="ECO:0000313" key="3">
    <source>
        <dbReference type="Proteomes" id="UP000697472"/>
    </source>
</evidence>
<sequence length="181" mass="21156">MKIRVGDYHVVGAIGKRGVLIHKDLKGPFYVSREEDNPEAKEVRIPAGMTFVVTIMIRAIDSKNLQASLLLLLLGFLLVFLSVKWAYRKFPNRVLEVKEYQFDSPSLEEILNDMTKRNNALMKFLMVFLLITIIFAILYLKTNFFIFLFMSVGFFLATDLMSQYQCIQRMFVLYKLKKMFL</sequence>
<dbReference type="EMBL" id="JAFBEH010000073">
    <property type="protein sequence ID" value="MBM7643748.1"/>
    <property type="molecule type" value="Genomic_DNA"/>
</dbReference>
<feature type="transmembrane region" description="Helical" evidence="1">
    <location>
        <begin position="66"/>
        <end position="87"/>
    </location>
</feature>
<keyword evidence="1" id="KW-1133">Transmembrane helix</keyword>
<feature type="transmembrane region" description="Helical" evidence="1">
    <location>
        <begin position="144"/>
        <end position="161"/>
    </location>
</feature>
<protein>
    <submittedName>
        <fullName evidence="2">Nucleic acid-binding Zn ribbon protein</fullName>
    </submittedName>
</protein>